<evidence type="ECO:0000313" key="2">
    <source>
        <dbReference type="EMBL" id="ACT69020.1"/>
    </source>
</evidence>
<reference evidence="2 3" key="1">
    <citation type="journal article" date="2009" name="Nucleic Acids Res.">
        <title>Analysis of complete genome sequence of Neorickettsia risticii: causative agent of Potomac horse fever.</title>
        <authorList>
            <person name="Lin M."/>
            <person name="Zhang C."/>
            <person name="Gibson K."/>
            <person name="Rikihisa Y."/>
        </authorList>
    </citation>
    <scope>NUCLEOTIDE SEQUENCE [LARGE SCALE GENOMIC DNA]</scope>
    <source>
        <strain evidence="2 3">Illinois</strain>
    </source>
</reference>
<dbReference type="HOGENOM" id="CLU_2634463_0_0_5"/>
<keyword evidence="1" id="KW-0472">Membrane</keyword>
<dbReference type="AlphaFoldDB" id="C6V3Q3"/>
<evidence type="ECO:0000313" key="3">
    <source>
        <dbReference type="Proteomes" id="UP000001627"/>
    </source>
</evidence>
<keyword evidence="1" id="KW-0812">Transmembrane</keyword>
<dbReference type="Proteomes" id="UP000001627">
    <property type="component" value="Chromosome"/>
</dbReference>
<dbReference type="STRING" id="434131.NRI_0021"/>
<dbReference type="KEGG" id="nri:NRI_0021"/>
<accession>C6V3Q3</accession>
<name>C6V3Q3_NEORI</name>
<protein>
    <recommendedName>
        <fullName evidence="4">Transmembrane protein</fullName>
    </recommendedName>
</protein>
<evidence type="ECO:0000256" key="1">
    <source>
        <dbReference type="SAM" id="Phobius"/>
    </source>
</evidence>
<organism evidence="2 3">
    <name type="scientific">Neorickettsia risticii (strain Illinois)</name>
    <dbReference type="NCBI Taxonomy" id="434131"/>
    <lineage>
        <taxon>Bacteria</taxon>
        <taxon>Pseudomonadati</taxon>
        <taxon>Pseudomonadota</taxon>
        <taxon>Alphaproteobacteria</taxon>
        <taxon>Rickettsiales</taxon>
        <taxon>Anaplasmataceae</taxon>
        <taxon>Neorickettsia</taxon>
    </lineage>
</organism>
<dbReference type="EMBL" id="CP001431">
    <property type="protein sequence ID" value="ACT69020.1"/>
    <property type="molecule type" value="Genomic_DNA"/>
</dbReference>
<sequence length="77" mass="8122">MVGSRVRKPDWCVGLLVAVIQAGVIPRCCSGPLPSFVVMVFVSGVFSHFGGGPFSFIGGAFEGLLLLMLLVGLVRKK</sequence>
<evidence type="ECO:0008006" key="4">
    <source>
        <dbReference type="Google" id="ProtNLM"/>
    </source>
</evidence>
<keyword evidence="1" id="KW-1133">Transmembrane helix</keyword>
<feature type="transmembrane region" description="Helical" evidence="1">
    <location>
        <begin position="54"/>
        <end position="74"/>
    </location>
</feature>
<proteinExistence type="predicted"/>
<gene>
    <name evidence="2" type="ordered locus">NRI_0021</name>
</gene>
<keyword evidence="3" id="KW-1185">Reference proteome</keyword>